<dbReference type="InterPro" id="IPR027417">
    <property type="entry name" value="P-loop_NTPase"/>
</dbReference>
<dbReference type="InterPro" id="IPR052156">
    <property type="entry name" value="BCAA_Transport_ATP-bd_LivF"/>
</dbReference>
<dbReference type="Pfam" id="PF00005">
    <property type="entry name" value="ABC_tran"/>
    <property type="match status" value="1"/>
</dbReference>
<dbReference type="Gene3D" id="3.40.50.300">
    <property type="entry name" value="P-loop containing nucleotide triphosphate hydrolases"/>
    <property type="match status" value="1"/>
</dbReference>
<gene>
    <name evidence="7" type="primary">urtE</name>
    <name evidence="7" type="ORF">QPK24_05445</name>
</gene>
<evidence type="ECO:0000256" key="4">
    <source>
        <dbReference type="ARBA" id="ARBA00022840"/>
    </source>
</evidence>
<dbReference type="NCBIfam" id="TIGR03410">
    <property type="entry name" value="urea_trans_UrtE"/>
    <property type="match status" value="1"/>
</dbReference>
<name>A0ABY8X3N7_9BACL</name>
<dbReference type="CDD" id="cd03224">
    <property type="entry name" value="ABC_TM1139_LivF_branched"/>
    <property type="match status" value="1"/>
</dbReference>
<sequence>MLLLKGVESGYGESMVLRQVHLDIKPGQVVCLMGRNGVGKSTLLRTLMGILKVRSGSIHWDGKEVTKWDSAKRARVGIGYVPQGRDVFPQMSVRENLLLGLETAPKGAKEIPADVLGMFPVLKTMMDRQGGDLSGGQQQQLAFARALAAKPRLLLLDEPTEGIQPSIVDDIRDVIIQIKNQGDTAILLVEQSEEFVRSVADYIYVMDKGAIAMQGEPEELGLASFEHYLTV</sequence>
<proteinExistence type="inferred from homology"/>
<dbReference type="InterPro" id="IPR017780">
    <property type="entry name" value="ABC_transptr_urea_ATP-bd_UrtE"/>
</dbReference>
<evidence type="ECO:0000313" key="7">
    <source>
        <dbReference type="EMBL" id="WIV20152.1"/>
    </source>
</evidence>
<dbReference type="InterPro" id="IPR003593">
    <property type="entry name" value="AAA+_ATPase"/>
</dbReference>
<dbReference type="RefSeq" id="WP_285746824.1">
    <property type="nucleotide sequence ID" value="NZ_CP127162.1"/>
</dbReference>
<evidence type="ECO:0000256" key="5">
    <source>
        <dbReference type="ARBA" id="ARBA00022970"/>
    </source>
</evidence>
<keyword evidence="5" id="KW-0029">Amino-acid transport</keyword>
<dbReference type="GO" id="GO:0005524">
    <property type="term" value="F:ATP binding"/>
    <property type="evidence" value="ECO:0007669"/>
    <property type="project" value="UniProtKB-KW"/>
</dbReference>
<dbReference type="InterPro" id="IPR003439">
    <property type="entry name" value="ABC_transporter-like_ATP-bd"/>
</dbReference>
<evidence type="ECO:0000259" key="6">
    <source>
        <dbReference type="PROSITE" id="PS50893"/>
    </source>
</evidence>
<keyword evidence="3" id="KW-0547">Nucleotide-binding</keyword>
<evidence type="ECO:0000313" key="8">
    <source>
        <dbReference type="Proteomes" id="UP001236415"/>
    </source>
</evidence>
<evidence type="ECO:0000256" key="3">
    <source>
        <dbReference type="ARBA" id="ARBA00022741"/>
    </source>
</evidence>
<keyword evidence="8" id="KW-1185">Reference proteome</keyword>
<feature type="domain" description="ABC transporter" evidence="6">
    <location>
        <begin position="2"/>
        <end position="231"/>
    </location>
</feature>
<accession>A0ABY8X3N7</accession>
<dbReference type="EMBL" id="CP127162">
    <property type="protein sequence ID" value="WIV20152.1"/>
    <property type="molecule type" value="Genomic_DNA"/>
</dbReference>
<keyword evidence="4 7" id="KW-0067">ATP-binding</keyword>
<dbReference type="SMART" id="SM00382">
    <property type="entry name" value="AAA"/>
    <property type="match status" value="1"/>
</dbReference>
<evidence type="ECO:0000256" key="1">
    <source>
        <dbReference type="ARBA" id="ARBA00005417"/>
    </source>
</evidence>
<dbReference type="PANTHER" id="PTHR43820:SF5">
    <property type="entry name" value="HIGH-AFFINITY BRANCHED-CHAIN AMINO ACID TRANSPORT ATP-BINDING PROTEIN"/>
    <property type="match status" value="1"/>
</dbReference>
<comment type="similarity">
    <text evidence="1">Belongs to the ABC transporter superfamily.</text>
</comment>
<evidence type="ECO:0000256" key="2">
    <source>
        <dbReference type="ARBA" id="ARBA00022448"/>
    </source>
</evidence>
<reference evidence="7 8" key="1">
    <citation type="submission" date="2023-06" db="EMBL/GenBank/DDBJ databases">
        <title>Paenibacillus polygonum sp. nov., an endophytic bacterium, isolated from Polygonum lapathifolium L. in Nanji Wetland National Nature Reserve, South of Poyang Lake, Jiangxi Province, China.</title>
        <authorList>
            <person name="Yu Z."/>
        </authorList>
    </citation>
    <scope>NUCLEOTIDE SEQUENCE [LARGE SCALE GENOMIC DNA]</scope>
    <source>
        <strain evidence="7 8">C31</strain>
    </source>
</reference>
<dbReference type="PANTHER" id="PTHR43820">
    <property type="entry name" value="HIGH-AFFINITY BRANCHED-CHAIN AMINO ACID TRANSPORT ATP-BINDING PROTEIN LIVF"/>
    <property type="match status" value="1"/>
</dbReference>
<keyword evidence="2" id="KW-0813">Transport</keyword>
<protein>
    <submittedName>
        <fullName evidence="7">Urea ABC transporter ATP-binding subunit UrtE</fullName>
    </submittedName>
</protein>
<dbReference type="PROSITE" id="PS50893">
    <property type="entry name" value="ABC_TRANSPORTER_2"/>
    <property type="match status" value="1"/>
</dbReference>
<dbReference type="Proteomes" id="UP001236415">
    <property type="component" value="Chromosome"/>
</dbReference>
<dbReference type="SUPFAM" id="SSF52540">
    <property type="entry name" value="P-loop containing nucleoside triphosphate hydrolases"/>
    <property type="match status" value="1"/>
</dbReference>
<organism evidence="7 8">
    <name type="scientific">Paenibacillus polygoni</name>
    <dbReference type="NCBI Taxonomy" id="3050112"/>
    <lineage>
        <taxon>Bacteria</taxon>
        <taxon>Bacillati</taxon>
        <taxon>Bacillota</taxon>
        <taxon>Bacilli</taxon>
        <taxon>Bacillales</taxon>
        <taxon>Paenibacillaceae</taxon>
        <taxon>Paenibacillus</taxon>
    </lineage>
</organism>